<dbReference type="InterPro" id="IPR039938">
    <property type="entry name" value="Sp4-like"/>
</dbReference>
<organism evidence="2 3">
    <name type="scientific">Gulo gulo</name>
    <name type="common">Wolverine</name>
    <name type="synonym">Gluton</name>
    <dbReference type="NCBI Taxonomy" id="48420"/>
    <lineage>
        <taxon>Eukaryota</taxon>
        <taxon>Metazoa</taxon>
        <taxon>Chordata</taxon>
        <taxon>Craniata</taxon>
        <taxon>Vertebrata</taxon>
        <taxon>Euteleostomi</taxon>
        <taxon>Mammalia</taxon>
        <taxon>Eutheria</taxon>
        <taxon>Laurasiatheria</taxon>
        <taxon>Carnivora</taxon>
        <taxon>Caniformia</taxon>
        <taxon>Musteloidea</taxon>
        <taxon>Mustelidae</taxon>
        <taxon>Guloninae</taxon>
        <taxon>Gulo</taxon>
    </lineage>
</organism>
<comment type="caution">
    <text evidence="2">The sequence shown here is derived from an EMBL/GenBank/DDBJ whole genome shotgun (WGS) entry which is preliminary data.</text>
</comment>
<dbReference type="Proteomes" id="UP000269945">
    <property type="component" value="Unassembled WGS sequence"/>
</dbReference>
<accession>A0A9X9LFF3</accession>
<evidence type="ECO:0000313" key="3">
    <source>
        <dbReference type="Proteomes" id="UP000269945"/>
    </source>
</evidence>
<feature type="non-terminal residue" evidence="2">
    <location>
        <position position="1"/>
    </location>
</feature>
<keyword evidence="3" id="KW-1185">Reference proteome</keyword>
<sequence length="85" mass="8995">PCTKESTLAKGPPSVPTAGAASGPKAILLNISEYTQGRSPTRARSVGETSVNQRVGPFMKNSTLDRNPMRVLFVRETSGIKVALP</sequence>
<proteinExistence type="predicted"/>
<evidence type="ECO:0000313" key="2">
    <source>
        <dbReference type="EMBL" id="VCW66892.1"/>
    </source>
</evidence>
<gene>
    <name evidence="2" type="ORF">BN2614_LOCUS1</name>
</gene>
<protein>
    <submittedName>
        <fullName evidence="2">Uncharacterized protein</fullName>
    </submittedName>
</protein>
<dbReference type="EMBL" id="CYRY02002227">
    <property type="protein sequence ID" value="VCW66892.1"/>
    <property type="molecule type" value="Genomic_DNA"/>
</dbReference>
<dbReference type="PANTHER" id="PTHR14947:SF24">
    <property type="entry name" value="ZINC FINGER PROTEIN 781-RELATED"/>
    <property type="match status" value="1"/>
</dbReference>
<feature type="region of interest" description="Disordered" evidence="1">
    <location>
        <begin position="38"/>
        <end position="62"/>
    </location>
</feature>
<reference evidence="2 3" key="1">
    <citation type="submission" date="2018-10" db="EMBL/GenBank/DDBJ databases">
        <authorList>
            <person name="Ekblom R."/>
            <person name="Jareborg N."/>
        </authorList>
    </citation>
    <scope>NUCLEOTIDE SEQUENCE [LARGE SCALE GENOMIC DNA]</scope>
    <source>
        <tissue evidence="2">Muscle</tissue>
    </source>
</reference>
<dbReference type="AlphaFoldDB" id="A0A9X9LFF3"/>
<feature type="region of interest" description="Disordered" evidence="1">
    <location>
        <begin position="1"/>
        <end position="22"/>
    </location>
</feature>
<evidence type="ECO:0000256" key="1">
    <source>
        <dbReference type="SAM" id="MobiDB-lite"/>
    </source>
</evidence>
<name>A0A9X9LFF3_GULGU</name>
<dbReference type="PANTHER" id="PTHR14947">
    <property type="entry name" value="ZINC FINGER PROTEIN"/>
    <property type="match status" value="1"/>
</dbReference>